<dbReference type="EMBL" id="JGVH01000031">
    <property type="protein sequence ID" value="KER03358.1"/>
    <property type="molecule type" value="Genomic_DNA"/>
</dbReference>
<dbReference type="InterPro" id="IPR016181">
    <property type="entry name" value="Acyl_CoA_acyltransferase"/>
</dbReference>
<evidence type="ECO:0000313" key="1">
    <source>
        <dbReference type="EMBL" id="KER03358.1"/>
    </source>
</evidence>
<dbReference type="SUPFAM" id="SSF55729">
    <property type="entry name" value="Acyl-CoA N-acyltransferases (Nat)"/>
    <property type="match status" value="1"/>
</dbReference>
<organism evidence="1 2">
    <name type="scientific">Photorhabdus temperata subsp. temperata Meg1</name>
    <dbReference type="NCBI Taxonomy" id="1393735"/>
    <lineage>
        <taxon>Bacteria</taxon>
        <taxon>Pseudomonadati</taxon>
        <taxon>Pseudomonadota</taxon>
        <taxon>Gammaproteobacteria</taxon>
        <taxon>Enterobacterales</taxon>
        <taxon>Morganellaceae</taxon>
        <taxon>Photorhabdus</taxon>
    </lineage>
</organism>
<dbReference type="AlphaFoldDB" id="A0A081RXF5"/>
<gene>
    <name evidence="1" type="ORF">MEG1DRAFT_02036</name>
</gene>
<dbReference type="Proteomes" id="UP000028002">
    <property type="component" value="Unassembled WGS sequence"/>
</dbReference>
<reference evidence="1 2" key="1">
    <citation type="submission" date="2014-03" db="EMBL/GenBank/DDBJ databases">
        <title>Draft Genome of Photorhabdus temperata Meg1.</title>
        <authorList>
            <person name="Hurst S.G.IV."/>
            <person name="Morris K."/>
            <person name="Thomas K."/>
            <person name="Tisa L.S."/>
        </authorList>
    </citation>
    <scope>NUCLEOTIDE SEQUENCE [LARGE SCALE GENOMIC DNA]</scope>
    <source>
        <strain evidence="1 2">Meg1</strain>
    </source>
</reference>
<dbReference type="PATRIC" id="fig|1393735.3.peg.2087"/>
<dbReference type="InterPro" id="IPR009977">
    <property type="entry name" value="Mig-14"/>
</dbReference>
<comment type="caution">
    <text evidence="1">The sequence shown here is derived from an EMBL/GenBank/DDBJ whole genome shotgun (WGS) entry which is preliminary data.</text>
</comment>
<proteinExistence type="predicted"/>
<accession>A0A081RXF5</accession>
<dbReference type="Pfam" id="PF07395">
    <property type="entry name" value="Mig-14"/>
    <property type="match status" value="1"/>
</dbReference>
<sequence>MLLNFGWKLGSFDDYREAYNLYGGSVITSPKVLDFFHKRFQLNEKFHIKRDGSGNIIGGICSWRDRYLAGEQKIVIKEGINKYPLNFDEIILPIRSDVRSIIPFKSKFMSSKNKVNTINCSEKLNSKRQICLVKDISRKTRETRNRELNRFIKSGGSVVNVDHYDAKELTDIYDYLYFKRRNEHAYKNEMQEILEEIPAINFGNILWLEGNPCAMQFIVKKQCEKWICYDYVNSGMDLSYPNLSLGTVSTWVNVKDAIEYSHENNLEMRFSFGRPTFEYKNRWCNRDNLQRVIFP</sequence>
<name>A0A081RXF5_PHOTE</name>
<dbReference type="RefSeq" id="WP_036838870.1">
    <property type="nucleotide sequence ID" value="NZ_CAWLUD010000031.1"/>
</dbReference>
<evidence type="ECO:0000313" key="2">
    <source>
        <dbReference type="Proteomes" id="UP000028002"/>
    </source>
</evidence>
<protein>
    <submittedName>
        <fullName evidence="1">Mig-14</fullName>
    </submittedName>
</protein>